<sequence>MDRWKRLFDLDRLIPIILGFVGGITGLFVAFQDTGENTASLGLVSVNPKLLGLGCACLILSGFLLIRYFYLYEDGNPYEYLP</sequence>
<feature type="transmembrane region" description="Helical" evidence="1">
    <location>
        <begin position="12"/>
        <end position="31"/>
    </location>
</feature>
<proteinExistence type="predicted"/>
<accession>U1NBF9</accession>
<protein>
    <submittedName>
        <fullName evidence="2">Uncharacterized protein</fullName>
    </submittedName>
</protein>
<name>U1NBF9_9EURY</name>
<dbReference type="EMBL" id="KE356561">
    <property type="protein sequence ID" value="ERG93963.1"/>
    <property type="molecule type" value="Genomic_DNA"/>
</dbReference>
<organism evidence="2 3">
    <name type="scientific">Haloquadratum walsbyi J07HQW2</name>
    <dbReference type="NCBI Taxonomy" id="1238425"/>
    <lineage>
        <taxon>Archaea</taxon>
        <taxon>Methanobacteriati</taxon>
        <taxon>Methanobacteriota</taxon>
        <taxon>Stenosarchaea group</taxon>
        <taxon>Halobacteria</taxon>
        <taxon>Halobacteriales</taxon>
        <taxon>Haloferacaceae</taxon>
        <taxon>Haloquadratum</taxon>
    </lineage>
</organism>
<keyword evidence="1" id="KW-0472">Membrane</keyword>
<keyword evidence="1" id="KW-1133">Transmembrane helix</keyword>
<dbReference type="Proteomes" id="UP000030710">
    <property type="component" value="Unassembled WGS sequence"/>
</dbReference>
<evidence type="ECO:0000313" key="3">
    <source>
        <dbReference type="Proteomes" id="UP000030710"/>
    </source>
</evidence>
<feature type="transmembrane region" description="Helical" evidence="1">
    <location>
        <begin position="51"/>
        <end position="70"/>
    </location>
</feature>
<evidence type="ECO:0000256" key="1">
    <source>
        <dbReference type="SAM" id="Phobius"/>
    </source>
</evidence>
<gene>
    <name evidence="2" type="ORF">J07HQW2_00397</name>
</gene>
<evidence type="ECO:0000313" key="2">
    <source>
        <dbReference type="EMBL" id="ERG93963.1"/>
    </source>
</evidence>
<reference evidence="2 3" key="1">
    <citation type="journal article" date="2013" name="PLoS ONE">
        <title>Assembly-driven community genomics of a hypersaline microbial ecosystem.</title>
        <authorList>
            <person name="Podell S."/>
            <person name="Ugalde J.A."/>
            <person name="Narasingarao P."/>
            <person name="Banfield J.F."/>
            <person name="Heidelberg K.B."/>
            <person name="Allen E.E."/>
        </authorList>
    </citation>
    <scope>NUCLEOTIDE SEQUENCE [LARGE SCALE GENOMIC DNA]</scope>
    <source>
        <strain evidence="3">J07HQW2</strain>
    </source>
</reference>
<dbReference type="AlphaFoldDB" id="U1NBF9"/>
<dbReference type="HOGENOM" id="CLU_2550174_0_0_2"/>
<keyword evidence="1" id="KW-0812">Transmembrane</keyword>